<dbReference type="InterPro" id="IPR003340">
    <property type="entry name" value="B3_DNA-bd"/>
</dbReference>
<evidence type="ECO:0000256" key="3">
    <source>
        <dbReference type="ARBA" id="ARBA00023125"/>
    </source>
</evidence>
<dbReference type="CDD" id="cd10017">
    <property type="entry name" value="B3_DNA"/>
    <property type="match status" value="1"/>
</dbReference>
<dbReference type="PANTHER" id="PTHR31391">
    <property type="entry name" value="B3 DOMAIN-CONTAINING PROTEIN OS11G0197600-RELATED"/>
    <property type="match status" value="1"/>
</dbReference>
<dbReference type="SMART" id="SM01019">
    <property type="entry name" value="B3"/>
    <property type="match status" value="1"/>
</dbReference>
<accession>A0AAW0MBX1</accession>
<dbReference type="EMBL" id="PKMF04000004">
    <property type="protein sequence ID" value="KAK7860941.1"/>
    <property type="molecule type" value="Genomic_DNA"/>
</dbReference>
<dbReference type="GO" id="GO:0003677">
    <property type="term" value="F:DNA binding"/>
    <property type="evidence" value="ECO:0007669"/>
    <property type="project" value="UniProtKB-KW"/>
</dbReference>
<dbReference type="AlphaFoldDB" id="A0AAW0MBX1"/>
<dbReference type="SUPFAM" id="SSF101936">
    <property type="entry name" value="DNA-binding pseudobarrel domain"/>
    <property type="match status" value="1"/>
</dbReference>
<evidence type="ECO:0000313" key="8">
    <source>
        <dbReference type="Proteomes" id="UP000237347"/>
    </source>
</evidence>
<dbReference type="PANTHER" id="PTHR31391:SF4">
    <property type="entry name" value="B3 DOMAIN-CONTAINING PROTEIN OS03G0184500"/>
    <property type="match status" value="1"/>
</dbReference>
<name>A0AAW0MBX1_QUESU</name>
<reference evidence="7 8" key="1">
    <citation type="journal article" date="2018" name="Sci. Data">
        <title>The draft genome sequence of cork oak.</title>
        <authorList>
            <person name="Ramos A.M."/>
            <person name="Usie A."/>
            <person name="Barbosa P."/>
            <person name="Barros P.M."/>
            <person name="Capote T."/>
            <person name="Chaves I."/>
            <person name="Simoes F."/>
            <person name="Abreu I."/>
            <person name="Carrasquinho I."/>
            <person name="Faro C."/>
            <person name="Guimaraes J.B."/>
            <person name="Mendonca D."/>
            <person name="Nobrega F."/>
            <person name="Rodrigues L."/>
            <person name="Saibo N.J.M."/>
            <person name="Varela M.C."/>
            <person name="Egas C."/>
            <person name="Matos J."/>
            <person name="Miguel C.M."/>
            <person name="Oliveira M.M."/>
            <person name="Ricardo C.P."/>
            <person name="Goncalves S."/>
        </authorList>
    </citation>
    <scope>NUCLEOTIDE SEQUENCE [LARGE SCALE GENOMIC DNA]</scope>
    <source>
        <strain evidence="8">cv. HL8</strain>
    </source>
</reference>
<comment type="subcellular location">
    <subcellularLocation>
        <location evidence="1">Nucleus</location>
    </subcellularLocation>
</comment>
<sequence>MKMLVAKQSYEESRGNRVEVAVDSVAIPRRQRELSNRVYASPEARAEAQEKAEKLEMGLEPVYPTFTKSMLRPHVTGGFWLGLPIQFCFRNLPKCNAVMTLIDEDGDEYPTIYLVHKIGLTGGWKGFAVAHHLLVGDAVVFQLIQPTTFKVIDHLSMEFN</sequence>
<evidence type="ECO:0000256" key="4">
    <source>
        <dbReference type="ARBA" id="ARBA00023163"/>
    </source>
</evidence>
<keyword evidence="3" id="KW-0238">DNA-binding</keyword>
<evidence type="ECO:0000256" key="2">
    <source>
        <dbReference type="ARBA" id="ARBA00023015"/>
    </source>
</evidence>
<organism evidence="7 8">
    <name type="scientific">Quercus suber</name>
    <name type="common">Cork oak</name>
    <dbReference type="NCBI Taxonomy" id="58331"/>
    <lineage>
        <taxon>Eukaryota</taxon>
        <taxon>Viridiplantae</taxon>
        <taxon>Streptophyta</taxon>
        <taxon>Embryophyta</taxon>
        <taxon>Tracheophyta</taxon>
        <taxon>Spermatophyta</taxon>
        <taxon>Magnoliopsida</taxon>
        <taxon>eudicotyledons</taxon>
        <taxon>Gunneridae</taxon>
        <taxon>Pentapetalae</taxon>
        <taxon>rosids</taxon>
        <taxon>fabids</taxon>
        <taxon>Fagales</taxon>
        <taxon>Fagaceae</taxon>
        <taxon>Quercus</taxon>
    </lineage>
</organism>
<evidence type="ECO:0000259" key="6">
    <source>
        <dbReference type="PROSITE" id="PS50863"/>
    </source>
</evidence>
<evidence type="ECO:0000256" key="5">
    <source>
        <dbReference type="ARBA" id="ARBA00023242"/>
    </source>
</evidence>
<dbReference type="InterPro" id="IPR015300">
    <property type="entry name" value="DNA-bd_pseudobarrel_sf"/>
</dbReference>
<dbReference type="PROSITE" id="PS50863">
    <property type="entry name" value="B3"/>
    <property type="match status" value="1"/>
</dbReference>
<gene>
    <name evidence="7" type="ORF">CFP56_029145</name>
</gene>
<dbReference type="GO" id="GO:0005634">
    <property type="term" value="C:nucleus"/>
    <property type="evidence" value="ECO:0007669"/>
    <property type="project" value="UniProtKB-SubCell"/>
</dbReference>
<evidence type="ECO:0000313" key="7">
    <source>
        <dbReference type="EMBL" id="KAK7860941.1"/>
    </source>
</evidence>
<dbReference type="InterPro" id="IPR044837">
    <property type="entry name" value="REM16-like"/>
</dbReference>
<keyword evidence="2" id="KW-0805">Transcription regulation</keyword>
<comment type="caution">
    <text evidence="7">The sequence shown here is derived from an EMBL/GenBank/DDBJ whole genome shotgun (WGS) entry which is preliminary data.</text>
</comment>
<keyword evidence="4" id="KW-0804">Transcription</keyword>
<feature type="domain" description="TF-B3" evidence="6">
    <location>
        <begin position="66"/>
        <end position="157"/>
    </location>
</feature>
<proteinExistence type="predicted"/>
<evidence type="ECO:0000256" key="1">
    <source>
        <dbReference type="ARBA" id="ARBA00004123"/>
    </source>
</evidence>
<dbReference type="Gene3D" id="2.40.330.10">
    <property type="entry name" value="DNA-binding pseudobarrel domain"/>
    <property type="match status" value="1"/>
</dbReference>
<keyword evidence="5" id="KW-0539">Nucleus</keyword>
<dbReference type="Pfam" id="PF02362">
    <property type="entry name" value="B3"/>
    <property type="match status" value="1"/>
</dbReference>
<dbReference type="Proteomes" id="UP000237347">
    <property type="component" value="Unassembled WGS sequence"/>
</dbReference>
<keyword evidence="8" id="KW-1185">Reference proteome</keyword>
<protein>
    <submittedName>
        <fullName evidence="7">B3 domain-containing protein</fullName>
    </submittedName>
</protein>